<protein>
    <submittedName>
        <fullName evidence="2">Alkylhydroperoxidase AhpD family core domain-containing protein</fullName>
    </submittedName>
</protein>
<gene>
    <name evidence="2" type="ORF">SAMN04489725_11381</name>
</gene>
<feature type="domain" description="Carboxymuconolactone decarboxylase-like" evidence="1">
    <location>
        <begin position="27"/>
        <end position="109"/>
    </location>
</feature>
<organism evidence="2 3">
    <name type="scientific">Alicyclobacillus hesperidum</name>
    <dbReference type="NCBI Taxonomy" id="89784"/>
    <lineage>
        <taxon>Bacteria</taxon>
        <taxon>Bacillati</taxon>
        <taxon>Bacillota</taxon>
        <taxon>Bacilli</taxon>
        <taxon>Bacillales</taxon>
        <taxon>Alicyclobacillaceae</taxon>
        <taxon>Alicyclobacillus</taxon>
    </lineage>
</organism>
<proteinExistence type="predicted"/>
<dbReference type="Pfam" id="PF02627">
    <property type="entry name" value="CMD"/>
    <property type="match status" value="1"/>
</dbReference>
<sequence>MEDELDYVELAVAEFKDGLGWFAERLPEVGRQFISYANACFQDGELSELTKHLIALGIAVQIQDEYCILFHGQNALRLGATEKQILETLGVCGAFGGGAALSQAVTLVRDLLDSQSRVEAH</sequence>
<dbReference type="Gene3D" id="1.20.1290.10">
    <property type="entry name" value="AhpD-like"/>
    <property type="match status" value="1"/>
</dbReference>
<dbReference type="PANTHER" id="PTHR33930:SF2">
    <property type="entry name" value="BLR3452 PROTEIN"/>
    <property type="match status" value="1"/>
</dbReference>
<name>A0A1H2W6D7_9BACL</name>
<dbReference type="PANTHER" id="PTHR33930">
    <property type="entry name" value="ALKYL HYDROPEROXIDE REDUCTASE AHPD"/>
    <property type="match status" value="1"/>
</dbReference>
<evidence type="ECO:0000259" key="1">
    <source>
        <dbReference type="Pfam" id="PF02627"/>
    </source>
</evidence>
<evidence type="ECO:0000313" key="3">
    <source>
        <dbReference type="Proteomes" id="UP000182589"/>
    </source>
</evidence>
<dbReference type="InterPro" id="IPR029032">
    <property type="entry name" value="AhpD-like"/>
</dbReference>
<dbReference type="InterPro" id="IPR003779">
    <property type="entry name" value="CMD-like"/>
</dbReference>
<dbReference type="GO" id="GO:0051920">
    <property type="term" value="F:peroxiredoxin activity"/>
    <property type="evidence" value="ECO:0007669"/>
    <property type="project" value="InterPro"/>
</dbReference>
<dbReference type="SUPFAM" id="SSF69118">
    <property type="entry name" value="AhpD-like"/>
    <property type="match status" value="1"/>
</dbReference>
<keyword evidence="2" id="KW-0575">Peroxidase</keyword>
<dbReference type="STRING" id="89784.SAMN04489725_11381"/>
<dbReference type="RefSeq" id="WP_083341253.1">
    <property type="nucleotide sequence ID" value="NZ_FNOJ01000013.1"/>
</dbReference>
<reference evidence="3" key="1">
    <citation type="submission" date="2016-10" db="EMBL/GenBank/DDBJ databases">
        <authorList>
            <person name="Varghese N."/>
        </authorList>
    </citation>
    <scope>NUCLEOTIDE SEQUENCE [LARGE SCALE GENOMIC DNA]</scope>
    <source>
        <strain evidence="3">DSM 12489</strain>
    </source>
</reference>
<dbReference type="AlphaFoldDB" id="A0A1H2W6D7"/>
<dbReference type="Proteomes" id="UP000182589">
    <property type="component" value="Unassembled WGS sequence"/>
</dbReference>
<evidence type="ECO:0000313" key="2">
    <source>
        <dbReference type="EMBL" id="SDW75834.1"/>
    </source>
</evidence>
<keyword evidence="3" id="KW-1185">Reference proteome</keyword>
<keyword evidence="2" id="KW-0560">Oxidoreductase</keyword>
<dbReference type="EMBL" id="FNOJ01000013">
    <property type="protein sequence ID" value="SDW75834.1"/>
    <property type="molecule type" value="Genomic_DNA"/>
</dbReference>
<accession>A0A1H2W6D7</accession>